<proteinExistence type="predicted"/>
<organism evidence="2 3">
    <name type="scientific">Agrocybe chaxingu</name>
    <dbReference type="NCBI Taxonomy" id="84603"/>
    <lineage>
        <taxon>Eukaryota</taxon>
        <taxon>Fungi</taxon>
        <taxon>Dikarya</taxon>
        <taxon>Basidiomycota</taxon>
        <taxon>Agaricomycotina</taxon>
        <taxon>Agaricomycetes</taxon>
        <taxon>Agaricomycetidae</taxon>
        <taxon>Agaricales</taxon>
        <taxon>Agaricineae</taxon>
        <taxon>Strophariaceae</taxon>
        <taxon>Agrocybe</taxon>
    </lineage>
</organism>
<protein>
    <submittedName>
        <fullName evidence="2">Uncharacterized protein</fullName>
    </submittedName>
</protein>
<dbReference type="EMBL" id="JANKHO010002131">
    <property type="protein sequence ID" value="KAJ3494438.1"/>
    <property type="molecule type" value="Genomic_DNA"/>
</dbReference>
<accession>A0A9W8MS89</accession>
<dbReference type="OrthoDB" id="407198at2759"/>
<comment type="caution">
    <text evidence="2">The sequence shown here is derived from an EMBL/GenBank/DDBJ whole genome shotgun (WGS) entry which is preliminary data.</text>
</comment>
<gene>
    <name evidence="2" type="ORF">NLJ89_g10808</name>
</gene>
<keyword evidence="3" id="KW-1185">Reference proteome</keyword>
<feature type="region of interest" description="Disordered" evidence="1">
    <location>
        <begin position="72"/>
        <end position="94"/>
    </location>
</feature>
<evidence type="ECO:0000313" key="3">
    <source>
        <dbReference type="Proteomes" id="UP001148786"/>
    </source>
</evidence>
<reference evidence="2" key="1">
    <citation type="submission" date="2022-07" db="EMBL/GenBank/DDBJ databases">
        <title>Genome Sequence of Agrocybe chaxingu.</title>
        <authorList>
            <person name="Buettner E."/>
        </authorList>
    </citation>
    <scope>NUCLEOTIDE SEQUENCE</scope>
    <source>
        <strain evidence="2">MP-N11</strain>
    </source>
</reference>
<evidence type="ECO:0000256" key="1">
    <source>
        <dbReference type="SAM" id="MobiDB-lite"/>
    </source>
</evidence>
<dbReference type="Proteomes" id="UP001148786">
    <property type="component" value="Unassembled WGS sequence"/>
</dbReference>
<dbReference type="AlphaFoldDB" id="A0A9W8MS89"/>
<feature type="compositionally biased region" description="Acidic residues" evidence="1">
    <location>
        <begin position="81"/>
        <end position="94"/>
    </location>
</feature>
<name>A0A9W8MS89_9AGAR</name>
<sequence>MGARLSLASVPLSSLPALARTKEHKELLEWAKRVSGLGEQFDPLKDPNVTQMNYEGRWENHVEAYMRACGDPALPKRPRDEDEFEDEEDEVFVL</sequence>
<evidence type="ECO:0000313" key="2">
    <source>
        <dbReference type="EMBL" id="KAJ3494438.1"/>
    </source>
</evidence>